<evidence type="ECO:0000313" key="12">
    <source>
        <dbReference type="EMBL" id="MFC5003901.1"/>
    </source>
</evidence>
<dbReference type="EC" id="2.7.13.3" evidence="2"/>
<gene>
    <name evidence="12" type="ORF">ACFPIJ_39510</name>
</gene>
<keyword evidence="4" id="KW-0808">Transferase</keyword>
<feature type="domain" description="Signal transduction histidine kinase subgroup 3 dimerisation and phosphoacceptor" evidence="11">
    <location>
        <begin position="105"/>
        <end position="158"/>
    </location>
</feature>
<keyword evidence="9" id="KW-0472">Membrane</keyword>
<dbReference type="RefSeq" id="WP_380123274.1">
    <property type="nucleotide sequence ID" value="NZ_JBHSIU010000054.1"/>
</dbReference>
<keyword evidence="5" id="KW-0547">Nucleotide-binding</keyword>
<keyword evidence="13" id="KW-1185">Reference proteome</keyword>
<dbReference type="GO" id="GO:0016301">
    <property type="term" value="F:kinase activity"/>
    <property type="evidence" value="ECO:0007669"/>
    <property type="project" value="UniProtKB-KW"/>
</dbReference>
<feature type="transmembrane region" description="Helical" evidence="9">
    <location>
        <begin position="413"/>
        <end position="434"/>
    </location>
</feature>
<evidence type="ECO:0000256" key="9">
    <source>
        <dbReference type="SAM" id="Phobius"/>
    </source>
</evidence>
<comment type="caution">
    <text evidence="12">The sequence shown here is derived from an EMBL/GenBank/DDBJ whole genome shotgun (WGS) entry which is preliminary data.</text>
</comment>
<feature type="transmembrane region" description="Helical" evidence="9">
    <location>
        <begin position="390"/>
        <end position="406"/>
    </location>
</feature>
<feature type="transmembrane region" description="Helical" evidence="9">
    <location>
        <begin position="309"/>
        <end position="327"/>
    </location>
</feature>
<reference evidence="13" key="1">
    <citation type="journal article" date="2019" name="Int. J. Syst. Evol. Microbiol.">
        <title>The Global Catalogue of Microorganisms (GCM) 10K type strain sequencing project: providing services to taxonomists for standard genome sequencing and annotation.</title>
        <authorList>
            <consortium name="The Broad Institute Genomics Platform"/>
            <consortium name="The Broad Institute Genome Sequencing Center for Infectious Disease"/>
            <person name="Wu L."/>
            <person name="Ma J."/>
        </authorList>
    </citation>
    <scope>NUCLEOTIDE SEQUENCE [LARGE SCALE GENOMIC DNA]</scope>
    <source>
        <strain evidence="13">CGMCC 4.7152</strain>
    </source>
</reference>
<name>A0ABV9W9N2_9ACTN</name>
<evidence type="ECO:0000313" key="13">
    <source>
        <dbReference type="Proteomes" id="UP001595912"/>
    </source>
</evidence>
<dbReference type="InterPro" id="IPR036890">
    <property type="entry name" value="HATPase_C_sf"/>
</dbReference>
<evidence type="ECO:0000256" key="5">
    <source>
        <dbReference type="ARBA" id="ARBA00022741"/>
    </source>
</evidence>
<evidence type="ECO:0000259" key="10">
    <source>
        <dbReference type="Pfam" id="PF02518"/>
    </source>
</evidence>
<keyword evidence="6 12" id="KW-0418">Kinase</keyword>
<evidence type="ECO:0000256" key="8">
    <source>
        <dbReference type="ARBA" id="ARBA00023012"/>
    </source>
</evidence>
<feature type="transmembrane region" description="Helical" evidence="9">
    <location>
        <begin position="57"/>
        <end position="74"/>
    </location>
</feature>
<evidence type="ECO:0000256" key="7">
    <source>
        <dbReference type="ARBA" id="ARBA00022840"/>
    </source>
</evidence>
<accession>A0ABV9W9N2</accession>
<keyword evidence="3" id="KW-0597">Phosphoprotein</keyword>
<dbReference type="PANTHER" id="PTHR24421">
    <property type="entry name" value="NITRATE/NITRITE SENSOR PROTEIN NARX-RELATED"/>
    <property type="match status" value="1"/>
</dbReference>
<dbReference type="Pfam" id="PF02518">
    <property type="entry name" value="HATPase_c"/>
    <property type="match status" value="1"/>
</dbReference>
<feature type="transmembrane region" description="Helical" evidence="9">
    <location>
        <begin position="362"/>
        <end position="384"/>
    </location>
</feature>
<dbReference type="SUPFAM" id="SSF55874">
    <property type="entry name" value="ATPase domain of HSP90 chaperone/DNA topoisomerase II/histidine kinase"/>
    <property type="match status" value="1"/>
</dbReference>
<keyword evidence="7" id="KW-0067">ATP-binding</keyword>
<proteinExistence type="predicted"/>
<dbReference type="Gene3D" id="1.20.5.1930">
    <property type="match status" value="1"/>
</dbReference>
<evidence type="ECO:0000256" key="2">
    <source>
        <dbReference type="ARBA" id="ARBA00012438"/>
    </source>
</evidence>
<dbReference type="InterPro" id="IPR011712">
    <property type="entry name" value="Sig_transdc_His_kin_sub3_dim/P"/>
</dbReference>
<sequence length="652" mass="66080">MGSLLGWFLAGAAGSIAVAVALHALATYRTLAVSAVGAAAVTAGVVVVSGGTARDRVGVAFVAGALAAFVWALGRRRRRVRADRSARVAAVDAGVALAAFAAGGERRRLAAHLHDVVAHRLTGVAVACAAARRLPDPQRWAEALRHAVDAGERAVAELDAALQPAVAGPVDVDRLVAEHARTYGPVRYHRATTDVPDAVLAVAHRVVREALTNAVRHAAGAAVTVRLTIHGGHLVVLVEDGGGGSGAALGAGHGLAGLRALVEEAGGRFHAGPGGAGGWRVRAELPVPHHDPPPRWSRHRTGAAARDRALAVVALGLSAGTVLLPGADDPDLLAAPGPAALLLALLAAHALPLAWRRVAPGAALAAAAVVQAALVSCAAAGWIRLDPAEGYLWTWWVELALVYALAAHRAATIAVPAALAAAGGASLAAGAGIAGSRAGAALVLAGFMAVPFGGCWLAGRLAARARRRRRAAETARHDARLAEAGAAAEAERTRLAEGLRDNARAHTTAMLDAARAGDLDIVHAQARAGLGALRDLLQTTNHGDEPVAPPGVAGIRAAAARWHSTVRVAGAARDLPAPLEVAAQRAVEALLCDRAEVTIVYLAEGLSVTIRSVPPPAGAVRRARHAVDAAGGAVDTGGGSGTVRLWLPEHLR</sequence>
<feature type="transmembrane region" description="Helical" evidence="9">
    <location>
        <begin position="440"/>
        <end position="459"/>
    </location>
</feature>
<dbReference type="InterPro" id="IPR050482">
    <property type="entry name" value="Sensor_HK_TwoCompSys"/>
</dbReference>
<feature type="transmembrane region" description="Helical" evidence="9">
    <location>
        <begin position="32"/>
        <end position="51"/>
    </location>
</feature>
<dbReference type="EMBL" id="JBHSIU010000054">
    <property type="protein sequence ID" value="MFC5003901.1"/>
    <property type="molecule type" value="Genomic_DNA"/>
</dbReference>
<comment type="catalytic activity">
    <reaction evidence="1">
        <text>ATP + protein L-histidine = ADP + protein N-phospho-L-histidine.</text>
        <dbReference type="EC" id="2.7.13.3"/>
    </reaction>
</comment>
<dbReference type="PANTHER" id="PTHR24421:SF10">
    <property type="entry name" value="NITRATE_NITRITE SENSOR PROTEIN NARQ"/>
    <property type="match status" value="1"/>
</dbReference>
<feature type="domain" description="Histidine kinase/HSP90-like ATPase" evidence="10">
    <location>
        <begin position="204"/>
        <end position="288"/>
    </location>
</feature>
<organism evidence="12 13">
    <name type="scientific">Dactylosporangium cerinum</name>
    <dbReference type="NCBI Taxonomy" id="1434730"/>
    <lineage>
        <taxon>Bacteria</taxon>
        <taxon>Bacillati</taxon>
        <taxon>Actinomycetota</taxon>
        <taxon>Actinomycetes</taxon>
        <taxon>Micromonosporales</taxon>
        <taxon>Micromonosporaceae</taxon>
        <taxon>Dactylosporangium</taxon>
    </lineage>
</organism>
<evidence type="ECO:0000256" key="4">
    <source>
        <dbReference type="ARBA" id="ARBA00022679"/>
    </source>
</evidence>
<keyword evidence="9" id="KW-0812">Transmembrane</keyword>
<dbReference type="Gene3D" id="3.30.565.10">
    <property type="entry name" value="Histidine kinase-like ATPase, C-terminal domain"/>
    <property type="match status" value="1"/>
</dbReference>
<evidence type="ECO:0000256" key="3">
    <source>
        <dbReference type="ARBA" id="ARBA00022553"/>
    </source>
</evidence>
<protein>
    <recommendedName>
        <fullName evidence="2">histidine kinase</fullName>
        <ecNumber evidence="2">2.7.13.3</ecNumber>
    </recommendedName>
</protein>
<keyword evidence="8" id="KW-0902">Two-component regulatory system</keyword>
<dbReference type="InterPro" id="IPR003594">
    <property type="entry name" value="HATPase_dom"/>
</dbReference>
<evidence type="ECO:0000256" key="6">
    <source>
        <dbReference type="ARBA" id="ARBA00022777"/>
    </source>
</evidence>
<dbReference type="Proteomes" id="UP001595912">
    <property type="component" value="Unassembled WGS sequence"/>
</dbReference>
<keyword evidence="9" id="KW-1133">Transmembrane helix</keyword>
<dbReference type="CDD" id="cd16917">
    <property type="entry name" value="HATPase_UhpB-NarQ-NarX-like"/>
    <property type="match status" value="1"/>
</dbReference>
<dbReference type="Pfam" id="PF07730">
    <property type="entry name" value="HisKA_3"/>
    <property type="match status" value="1"/>
</dbReference>
<evidence type="ECO:0000259" key="11">
    <source>
        <dbReference type="Pfam" id="PF07730"/>
    </source>
</evidence>
<feature type="transmembrane region" description="Helical" evidence="9">
    <location>
        <begin position="333"/>
        <end position="355"/>
    </location>
</feature>
<feature type="transmembrane region" description="Helical" evidence="9">
    <location>
        <begin position="6"/>
        <end position="25"/>
    </location>
</feature>
<evidence type="ECO:0000256" key="1">
    <source>
        <dbReference type="ARBA" id="ARBA00000085"/>
    </source>
</evidence>